<keyword evidence="2" id="KW-1185">Reference proteome</keyword>
<dbReference type="OrthoDB" id="9110673at2"/>
<proteinExistence type="predicted"/>
<protein>
    <submittedName>
        <fullName evidence="1">Uncharacterized protein</fullName>
    </submittedName>
</protein>
<accession>A0A370N7T6</accession>
<dbReference type="EMBL" id="QHKS01000010">
    <property type="protein sequence ID" value="RDK01615.1"/>
    <property type="molecule type" value="Genomic_DNA"/>
</dbReference>
<dbReference type="AlphaFoldDB" id="A0A370N7T6"/>
<organism evidence="1 2">
    <name type="scientific">Paraburkholderia lacunae</name>
    <dbReference type="NCBI Taxonomy" id="2211104"/>
    <lineage>
        <taxon>Bacteria</taxon>
        <taxon>Pseudomonadati</taxon>
        <taxon>Pseudomonadota</taxon>
        <taxon>Betaproteobacteria</taxon>
        <taxon>Burkholderiales</taxon>
        <taxon>Burkholderiaceae</taxon>
        <taxon>Paraburkholderia</taxon>
    </lineage>
</organism>
<evidence type="ECO:0000313" key="1">
    <source>
        <dbReference type="EMBL" id="RDK01615.1"/>
    </source>
</evidence>
<evidence type="ECO:0000313" key="2">
    <source>
        <dbReference type="Proteomes" id="UP000254875"/>
    </source>
</evidence>
<comment type="caution">
    <text evidence="1">The sequence shown here is derived from an EMBL/GenBank/DDBJ whole genome shotgun (WGS) entry which is preliminary data.</text>
</comment>
<dbReference type="Proteomes" id="UP000254875">
    <property type="component" value="Unassembled WGS sequence"/>
</dbReference>
<sequence>MTVEIKADFYEMPDKTHRVEITYEGHTQSFTPETLSAFMNGLAQVREQLNPPIQSDPPLGEMTHVSLDPKFYTEPNPMIDGSSLYVRHPAFGWLGFGIPLESLETLQGLLSAQIELGRQARGKNPN</sequence>
<name>A0A370N7T6_9BURK</name>
<dbReference type="RefSeq" id="WP_115102007.1">
    <property type="nucleotide sequence ID" value="NZ_QHKS01000010.1"/>
</dbReference>
<gene>
    <name evidence="1" type="ORF">DLM46_17595</name>
</gene>
<reference evidence="2" key="1">
    <citation type="submission" date="2018-05" db="EMBL/GenBank/DDBJ databases">
        <authorList>
            <person name="Feng T."/>
        </authorList>
    </citation>
    <scope>NUCLEOTIDE SEQUENCE [LARGE SCALE GENOMIC DNA]</scope>
    <source>
        <strain evidence="2">S27</strain>
    </source>
</reference>